<gene>
    <name evidence="2" type="ORF">L596_021754</name>
</gene>
<accession>A0A4V6A018</accession>
<keyword evidence="3" id="KW-1185">Reference proteome</keyword>
<feature type="region of interest" description="Disordered" evidence="1">
    <location>
        <begin position="1"/>
        <end position="21"/>
    </location>
</feature>
<organism evidence="2 3">
    <name type="scientific">Steinernema carpocapsae</name>
    <name type="common">Entomopathogenic nematode</name>
    <dbReference type="NCBI Taxonomy" id="34508"/>
    <lineage>
        <taxon>Eukaryota</taxon>
        <taxon>Metazoa</taxon>
        <taxon>Ecdysozoa</taxon>
        <taxon>Nematoda</taxon>
        <taxon>Chromadorea</taxon>
        <taxon>Rhabditida</taxon>
        <taxon>Tylenchina</taxon>
        <taxon>Panagrolaimomorpha</taxon>
        <taxon>Strongyloidoidea</taxon>
        <taxon>Steinernematidae</taxon>
        <taxon>Steinernema</taxon>
    </lineage>
</organism>
<evidence type="ECO:0000256" key="1">
    <source>
        <dbReference type="SAM" id="MobiDB-lite"/>
    </source>
</evidence>
<proteinExistence type="predicted"/>
<evidence type="ECO:0000313" key="2">
    <source>
        <dbReference type="EMBL" id="TKR69615.1"/>
    </source>
</evidence>
<dbReference type="EMBL" id="AZBU02000007">
    <property type="protein sequence ID" value="TKR69615.1"/>
    <property type="molecule type" value="Genomic_DNA"/>
</dbReference>
<dbReference type="STRING" id="34508.A0A4V6A018"/>
<name>A0A4V6A018_STECR</name>
<sequence length="142" mass="16834">MEIIRQSHKHSYRRPLPNAKNPCKVADDPNVHSTAKVDVTHKSGNVRNLAEPFSHRLPQSSIYFQPVTGVLTKNDYRHYKGQEYKYRKYLYKIQQKNLRKQEVKERQKEERLKVLTRIEVPELQRASRALPQDDRAYGRFCG</sequence>
<reference evidence="2 3" key="2">
    <citation type="journal article" date="2019" name="G3 (Bethesda)">
        <title>Hybrid Assembly of the Genome of the Entomopathogenic Nematode Steinernema carpocapsae Identifies the X-Chromosome.</title>
        <authorList>
            <person name="Serra L."/>
            <person name="Macchietto M."/>
            <person name="Macias-Munoz A."/>
            <person name="McGill C.J."/>
            <person name="Rodriguez I.M."/>
            <person name="Rodriguez B."/>
            <person name="Murad R."/>
            <person name="Mortazavi A."/>
        </authorList>
    </citation>
    <scope>NUCLEOTIDE SEQUENCE [LARGE SCALE GENOMIC DNA]</scope>
    <source>
        <strain evidence="2 3">ALL</strain>
    </source>
</reference>
<dbReference type="Proteomes" id="UP000298663">
    <property type="component" value="Unassembled WGS sequence"/>
</dbReference>
<evidence type="ECO:0000313" key="3">
    <source>
        <dbReference type="Proteomes" id="UP000298663"/>
    </source>
</evidence>
<protein>
    <submittedName>
        <fullName evidence="2">Uncharacterized protein</fullName>
    </submittedName>
</protein>
<feature type="compositionally biased region" description="Basic residues" evidence="1">
    <location>
        <begin position="1"/>
        <end position="13"/>
    </location>
</feature>
<reference evidence="2 3" key="1">
    <citation type="journal article" date="2015" name="Genome Biol.">
        <title>Comparative genomics of Steinernema reveals deeply conserved gene regulatory networks.</title>
        <authorList>
            <person name="Dillman A.R."/>
            <person name="Macchietto M."/>
            <person name="Porter C.F."/>
            <person name="Rogers A."/>
            <person name="Williams B."/>
            <person name="Antoshechkin I."/>
            <person name="Lee M.M."/>
            <person name="Goodwin Z."/>
            <person name="Lu X."/>
            <person name="Lewis E.E."/>
            <person name="Goodrich-Blair H."/>
            <person name="Stock S.P."/>
            <person name="Adams B.J."/>
            <person name="Sternberg P.W."/>
            <person name="Mortazavi A."/>
        </authorList>
    </citation>
    <scope>NUCLEOTIDE SEQUENCE [LARGE SCALE GENOMIC DNA]</scope>
    <source>
        <strain evidence="2 3">ALL</strain>
    </source>
</reference>
<comment type="caution">
    <text evidence="2">The sequence shown here is derived from an EMBL/GenBank/DDBJ whole genome shotgun (WGS) entry which is preliminary data.</text>
</comment>
<dbReference type="AlphaFoldDB" id="A0A4V6A018"/>